<name>A0A3P6FL52_BRAOL</name>
<dbReference type="AlphaFoldDB" id="A0A3P6FL52"/>
<reference evidence="1" key="1">
    <citation type="submission" date="2018-11" db="EMBL/GenBank/DDBJ databases">
        <authorList>
            <consortium name="Genoscope - CEA"/>
            <person name="William W."/>
        </authorList>
    </citation>
    <scope>NUCLEOTIDE SEQUENCE</scope>
</reference>
<evidence type="ECO:0000313" key="1">
    <source>
        <dbReference type="EMBL" id="VDD58823.1"/>
    </source>
</evidence>
<organism evidence="1">
    <name type="scientific">Brassica oleracea</name>
    <name type="common">Wild cabbage</name>
    <dbReference type="NCBI Taxonomy" id="3712"/>
    <lineage>
        <taxon>Eukaryota</taxon>
        <taxon>Viridiplantae</taxon>
        <taxon>Streptophyta</taxon>
        <taxon>Embryophyta</taxon>
        <taxon>Tracheophyta</taxon>
        <taxon>Spermatophyta</taxon>
        <taxon>Magnoliopsida</taxon>
        <taxon>eudicotyledons</taxon>
        <taxon>Gunneridae</taxon>
        <taxon>Pentapetalae</taxon>
        <taxon>rosids</taxon>
        <taxon>malvids</taxon>
        <taxon>Brassicales</taxon>
        <taxon>Brassicaceae</taxon>
        <taxon>Brassiceae</taxon>
        <taxon>Brassica</taxon>
    </lineage>
</organism>
<gene>
    <name evidence="1" type="ORF">BOLC8T52052H</name>
</gene>
<dbReference type="EMBL" id="LR031879">
    <property type="protein sequence ID" value="VDD58823.1"/>
    <property type="molecule type" value="Genomic_DNA"/>
</dbReference>
<accession>A0A3P6FL52</accession>
<sequence>MRKSLPRRGDALLSLRRGVKGLLLLRKTKRRKKGRLLLRRMWKLTRTERRKSLL</sequence>
<protein>
    <submittedName>
        <fullName evidence="1">Uncharacterized protein</fullName>
    </submittedName>
</protein>
<proteinExistence type="predicted"/>